<evidence type="ECO:0000313" key="4">
    <source>
        <dbReference type="Proteomes" id="UP000195331"/>
    </source>
</evidence>
<proteinExistence type="predicted"/>
<keyword evidence="2" id="KW-0732">Signal</keyword>
<dbReference type="KEGG" id="mdx:BTO20_08250"/>
<sequence length="86" mass="8953">MTLQLPARRMLVATAAAGLVLVPITGAMAVSTPRTLADDCTSNDVQDSYSLSCVPTMMPDTSDQFTEDEISQPGYNGHSSGGGGHH</sequence>
<dbReference type="AlphaFoldDB" id="A0A1Y0C065"/>
<dbReference type="EMBL" id="CP020809">
    <property type="protein sequence ID" value="ART68569.1"/>
    <property type="molecule type" value="Genomic_DNA"/>
</dbReference>
<name>A0A1Y0C065_9MYCO</name>
<feature type="chain" id="PRO_5013231243" description="DUF3761 domain-containing protein" evidence="2">
    <location>
        <begin position="30"/>
        <end position="86"/>
    </location>
</feature>
<protein>
    <recommendedName>
        <fullName evidence="5">DUF3761 domain-containing protein</fullName>
    </recommendedName>
</protein>
<keyword evidence="4" id="KW-1185">Reference proteome</keyword>
<dbReference type="Proteomes" id="UP000195331">
    <property type="component" value="Chromosome"/>
</dbReference>
<dbReference type="OrthoDB" id="4743608at2"/>
<feature type="signal peptide" evidence="2">
    <location>
        <begin position="1"/>
        <end position="29"/>
    </location>
</feature>
<accession>A0A1Y0C065</accession>
<gene>
    <name evidence="3" type="ORF">BTO20_08250</name>
</gene>
<evidence type="ECO:0008006" key="5">
    <source>
        <dbReference type="Google" id="ProtNLM"/>
    </source>
</evidence>
<evidence type="ECO:0000256" key="2">
    <source>
        <dbReference type="SAM" id="SignalP"/>
    </source>
</evidence>
<reference evidence="3 4" key="1">
    <citation type="submission" date="2017-04" db="EMBL/GenBank/DDBJ databases">
        <title>Whole Genome Sequence of 1,4-Dioxane Degrading Bacterium Mycobacterium dioxanotrophicus PH-06.</title>
        <authorList>
            <person name="He Y."/>
        </authorList>
    </citation>
    <scope>NUCLEOTIDE SEQUENCE [LARGE SCALE GENOMIC DNA]</scope>
    <source>
        <strain evidence="3 4">PH-06</strain>
    </source>
</reference>
<evidence type="ECO:0000256" key="1">
    <source>
        <dbReference type="SAM" id="MobiDB-lite"/>
    </source>
</evidence>
<feature type="region of interest" description="Disordered" evidence="1">
    <location>
        <begin position="56"/>
        <end position="86"/>
    </location>
</feature>
<organism evidence="3 4">
    <name type="scientific">Mycobacterium dioxanotrophicus</name>
    <dbReference type="NCBI Taxonomy" id="482462"/>
    <lineage>
        <taxon>Bacteria</taxon>
        <taxon>Bacillati</taxon>
        <taxon>Actinomycetota</taxon>
        <taxon>Actinomycetes</taxon>
        <taxon>Mycobacteriales</taxon>
        <taxon>Mycobacteriaceae</taxon>
        <taxon>Mycobacterium</taxon>
    </lineage>
</organism>
<evidence type="ECO:0000313" key="3">
    <source>
        <dbReference type="EMBL" id="ART68569.1"/>
    </source>
</evidence>
<dbReference type="RefSeq" id="WP_087074912.1">
    <property type="nucleotide sequence ID" value="NZ_CP020809.1"/>
</dbReference>